<name>A0AAV3NKJ3_LITER</name>
<dbReference type="InterPro" id="IPR007527">
    <property type="entry name" value="Znf_SWIM"/>
</dbReference>
<organism evidence="3 4">
    <name type="scientific">Lithospermum erythrorhizon</name>
    <name type="common">Purple gromwell</name>
    <name type="synonym">Lithospermum officinale var. erythrorhizon</name>
    <dbReference type="NCBI Taxonomy" id="34254"/>
    <lineage>
        <taxon>Eukaryota</taxon>
        <taxon>Viridiplantae</taxon>
        <taxon>Streptophyta</taxon>
        <taxon>Embryophyta</taxon>
        <taxon>Tracheophyta</taxon>
        <taxon>Spermatophyta</taxon>
        <taxon>Magnoliopsida</taxon>
        <taxon>eudicotyledons</taxon>
        <taxon>Gunneridae</taxon>
        <taxon>Pentapetalae</taxon>
        <taxon>asterids</taxon>
        <taxon>lamiids</taxon>
        <taxon>Boraginales</taxon>
        <taxon>Boraginaceae</taxon>
        <taxon>Boraginoideae</taxon>
        <taxon>Lithospermeae</taxon>
        <taxon>Lithospermum</taxon>
    </lineage>
</organism>
<accession>A0AAV3NKJ3</accession>
<proteinExistence type="predicted"/>
<keyword evidence="1" id="KW-0479">Metal-binding</keyword>
<dbReference type="AlphaFoldDB" id="A0AAV3NKJ3"/>
<dbReference type="PANTHER" id="PTHR47718:SF7">
    <property type="entry name" value="PROTEIN FAR1-RELATED SEQUENCE"/>
    <property type="match status" value="1"/>
</dbReference>
<keyword evidence="1" id="KW-0862">Zinc</keyword>
<protein>
    <recommendedName>
        <fullName evidence="2">SWIM-type domain-containing protein</fullName>
    </recommendedName>
</protein>
<dbReference type="EMBL" id="BAABME010000082">
    <property type="protein sequence ID" value="GAA0139346.1"/>
    <property type="molecule type" value="Genomic_DNA"/>
</dbReference>
<reference evidence="3 4" key="1">
    <citation type="submission" date="2024-01" db="EMBL/GenBank/DDBJ databases">
        <title>The complete chloroplast genome sequence of Lithospermum erythrorhizon: insights into the phylogenetic relationship among Boraginaceae species and the maternal lineages of purple gromwells.</title>
        <authorList>
            <person name="Okada T."/>
            <person name="Watanabe K."/>
        </authorList>
    </citation>
    <scope>NUCLEOTIDE SEQUENCE [LARGE SCALE GENOMIC DNA]</scope>
</reference>
<keyword evidence="1" id="KW-0863">Zinc-finger</keyword>
<evidence type="ECO:0000259" key="2">
    <source>
        <dbReference type="PROSITE" id="PS50966"/>
    </source>
</evidence>
<dbReference type="PROSITE" id="PS50966">
    <property type="entry name" value="ZF_SWIM"/>
    <property type="match status" value="1"/>
</dbReference>
<dbReference type="GO" id="GO:0008270">
    <property type="term" value="F:zinc ion binding"/>
    <property type="evidence" value="ECO:0007669"/>
    <property type="project" value="UniProtKB-KW"/>
</dbReference>
<evidence type="ECO:0000313" key="4">
    <source>
        <dbReference type="Proteomes" id="UP001454036"/>
    </source>
</evidence>
<evidence type="ECO:0000313" key="3">
    <source>
        <dbReference type="EMBL" id="GAA0139346.1"/>
    </source>
</evidence>
<comment type="caution">
    <text evidence="3">The sequence shown here is derived from an EMBL/GenBank/DDBJ whole genome shotgun (WGS) entry which is preliminary data.</text>
</comment>
<dbReference type="PANTHER" id="PTHR47718">
    <property type="entry name" value="OS01G0519700 PROTEIN"/>
    <property type="match status" value="1"/>
</dbReference>
<feature type="domain" description="SWIM-type" evidence="2">
    <location>
        <begin position="92"/>
        <end position="126"/>
    </location>
</feature>
<dbReference type="Proteomes" id="UP001454036">
    <property type="component" value="Unassembled WGS sequence"/>
</dbReference>
<sequence length="253" mass="29603">MIRRLRAIEVESDFSAIQFFPKNHFPHSSIMQHAAKVYTPLIFAKIHLEFEVISRYCFQPVLSEDEGSLRTFSVFKLLNPEDNTSRVDERIVTVDLREIKLSCTCRMFINWGFFCRHIFKIMEMLASSGNNPRLRTIPDEFILKRWTRLPKGGFDLYADLPPVTAHVPTYEERPLDSLAIGVKAASNKKRDMKRFKALTEKRRYMKRAFRKKKLYITNAQLPNVASKLEFSSSASSGTKHCFLYWLNYCTHFT</sequence>
<gene>
    <name evidence="3" type="ORF">LIER_00911</name>
</gene>
<keyword evidence="4" id="KW-1185">Reference proteome</keyword>
<evidence type="ECO:0000256" key="1">
    <source>
        <dbReference type="PROSITE-ProRule" id="PRU00325"/>
    </source>
</evidence>